<dbReference type="EMBL" id="LWLG01000002">
    <property type="protein sequence ID" value="OAQ21412.1"/>
    <property type="molecule type" value="Genomic_DNA"/>
</dbReference>
<gene>
    <name evidence="1" type="ORF">TDIS_0633</name>
</gene>
<comment type="caution">
    <text evidence="1">The sequence shown here is derived from an EMBL/GenBank/DDBJ whole genome shotgun (WGS) entry which is preliminary data.</text>
</comment>
<dbReference type="STRING" id="999894.TDIS_0633"/>
<dbReference type="GO" id="GO:0016301">
    <property type="term" value="F:kinase activity"/>
    <property type="evidence" value="ECO:0007669"/>
    <property type="project" value="UniProtKB-KW"/>
</dbReference>
<keyword evidence="1" id="KW-0808">Transferase</keyword>
<dbReference type="GO" id="GO:0004612">
    <property type="term" value="F:phosphoenolpyruvate carboxykinase (ATP) activity"/>
    <property type="evidence" value="ECO:0007669"/>
    <property type="project" value="UniProtKB-EC"/>
</dbReference>
<organism evidence="1 2">
    <name type="scientific">Thermosulfurimonas dismutans</name>
    <dbReference type="NCBI Taxonomy" id="999894"/>
    <lineage>
        <taxon>Bacteria</taxon>
        <taxon>Pseudomonadati</taxon>
        <taxon>Thermodesulfobacteriota</taxon>
        <taxon>Thermodesulfobacteria</taxon>
        <taxon>Thermodesulfobacteriales</taxon>
        <taxon>Thermodesulfobacteriaceae</taxon>
        <taxon>Thermosulfurimonas</taxon>
    </lineage>
</organism>
<dbReference type="EC" id="4.1.1.49" evidence="1"/>
<keyword evidence="2" id="KW-1185">Reference proteome</keyword>
<sequence>MQAPYFVSQRKIFINSGKLYCDTPEKLLKSPLFEEILRRYLRHLRKKNTLRYEEIVANLGTRDEERLRAKILLFFKLLMLHRAEELPELNPEWQPVIEARCLWREFVEGFYNFWRSFERYLILPAVAEGVAGKSSLYKASFVNLNEELKGLILRVYRTISTNLTGEAIRVYRQLPAGANLGALTEPISWEIPSQEYSVLAEIPFIRYALLEPPIIFYPRQIRRQGAFVELSYNPLAKLRLDPEEWFCYPAKVGPLLIFIYFWREFASLGFSLANLFELADKIEIQGARPDAILIFGGPRLPEEGISFFYEDRENDLVVGYVIGEEIADYFGYLKKTTLTLHNIIMIRQGRLPLHGAGVHIVLKDGSRATLVIVGDSGAGKSETLEAFRLLSEDYLSDMIVIFDDMGSISEDAEGLKCYGTEIGAFVRLDDLSPGYAFSEIDRSIFMNPHLTNARVVIPVAYYHRIVQGFKVDLFLYANNYEEVSKARPAVEFFEDPETALSVFRAGARMAKGTTDEKGLVHTYFANPFGAPQRREAHEKLARRYFEAMFARGVRVGQIRTRLALEGYEQEGPKEAARALFDLIREIRK</sequence>
<dbReference type="AlphaFoldDB" id="A0A179D7I6"/>
<keyword evidence="1" id="KW-0456">Lyase</keyword>
<accession>A0A179D7I6</accession>
<reference evidence="1 2" key="1">
    <citation type="submission" date="2016-04" db="EMBL/GenBank/DDBJ databases">
        <title>Genome analysis of Thermosulfurimonas dismutans, the first thermophilic sulfur-disproportionating bacterium of the phylum Thermodesulfobacteria.</title>
        <authorList>
            <person name="Mardanov A.V."/>
            <person name="Beletsky A.V."/>
            <person name="Kadnikov V.V."/>
            <person name="Slobodkin A.I."/>
            <person name="Ravin N.V."/>
        </authorList>
    </citation>
    <scope>NUCLEOTIDE SEQUENCE [LARGE SCALE GENOMIC DNA]</scope>
    <source>
        <strain evidence="1 2">S95</strain>
    </source>
</reference>
<name>A0A179D7I6_9BACT</name>
<keyword evidence="1" id="KW-0418">Kinase</keyword>
<dbReference type="SUPFAM" id="SSF53795">
    <property type="entry name" value="PEP carboxykinase-like"/>
    <property type="match status" value="1"/>
</dbReference>
<protein>
    <submittedName>
        <fullName evidence="1">Phosphoenolpyruvate carboxykinase [ATP]</fullName>
        <ecNumber evidence="1">4.1.1.49</ecNumber>
    </submittedName>
</protein>
<evidence type="ECO:0000313" key="2">
    <source>
        <dbReference type="Proteomes" id="UP000078390"/>
    </source>
</evidence>
<proteinExistence type="predicted"/>
<keyword evidence="1" id="KW-0670">Pyruvate</keyword>
<evidence type="ECO:0000313" key="1">
    <source>
        <dbReference type="EMBL" id="OAQ21412.1"/>
    </source>
</evidence>
<dbReference type="OrthoDB" id="7052199at2"/>
<dbReference type="RefSeq" id="WP_068669211.1">
    <property type="nucleotide sequence ID" value="NZ_LWLG01000002.1"/>
</dbReference>
<dbReference type="Proteomes" id="UP000078390">
    <property type="component" value="Unassembled WGS sequence"/>
</dbReference>